<evidence type="ECO:0000313" key="8">
    <source>
        <dbReference type="Proteomes" id="UP000184406"/>
    </source>
</evidence>
<reference evidence="8" key="1">
    <citation type="submission" date="2016-11" db="EMBL/GenBank/DDBJ databases">
        <authorList>
            <person name="Varghese N."/>
            <person name="Submissions S."/>
        </authorList>
    </citation>
    <scope>NUCLEOTIDE SEQUENCE [LARGE SCALE GENOMIC DNA]</scope>
    <source>
        <strain evidence="8">DSM 17539</strain>
    </source>
</reference>
<evidence type="ECO:0000256" key="2">
    <source>
        <dbReference type="ARBA" id="ARBA00022679"/>
    </source>
</evidence>
<accession>A0A1M4YX23</accession>
<keyword evidence="5" id="KW-0067">ATP-binding</keyword>
<sequence>MYLDATTSILHVGNCLSNIGFFDPKHEQILSVEKPGEGNMNVVLRIRTNKRSFIVKQSRPFVQKYPQIMGPIERIDVEYQFYKAVTNKAIESHIPEILTYNADHHLLILEDLGDCKDMSYLYDERNIKTSQLHRLLDIASQIHKSKPLEYPKNMELRLLNHQHIFVLPFLEASDFSLYTIQDGLEELALGYRTDKTLKKEISKVGQQYLSQGNVLLHGDYYPGSWMTKGDHIYVIDPEFSFMGFAEFDIGVLAAHSIMITMDMACLRTIKVGYPGRLNEQLLAQVAGIEIMRRLIGLAQLPLKRSLQEKKLLLEMARGLILNKSS</sequence>
<dbReference type="PANTHER" id="PTHR34273:SF2">
    <property type="entry name" value="METHYLTHIORIBOSE KINASE"/>
    <property type="match status" value="1"/>
</dbReference>
<comment type="similarity">
    <text evidence="1">Belongs to the methylthioribose kinase family.</text>
</comment>
<keyword evidence="4 7" id="KW-0418">Kinase</keyword>
<evidence type="ECO:0000313" key="7">
    <source>
        <dbReference type="EMBL" id="SHF10280.1"/>
    </source>
</evidence>
<dbReference type="Pfam" id="PF01636">
    <property type="entry name" value="APH"/>
    <property type="match status" value="1"/>
</dbReference>
<dbReference type="Gene3D" id="3.30.200.20">
    <property type="entry name" value="Phosphorylase Kinase, domain 1"/>
    <property type="match status" value="1"/>
</dbReference>
<dbReference type="OrthoDB" id="9777791at2"/>
<evidence type="ECO:0000259" key="6">
    <source>
        <dbReference type="Pfam" id="PF01636"/>
    </source>
</evidence>
<gene>
    <name evidence="7" type="ORF">SAMN03080594_102609</name>
</gene>
<keyword evidence="3" id="KW-0547">Nucleotide-binding</keyword>
<evidence type="ECO:0000256" key="4">
    <source>
        <dbReference type="ARBA" id="ARBA00022777"/>
    </source>
</evidence>
<dbReference type="SUPFAM" id="SSF56112">
    <property type="entry name" value="Protein kinase-like (PK-like)"/>
    <property type="match status" value="1"/>
</dbReference>
<dbReference type="GO" id="GO:0005524">
    <property type="term" value="F:ATP binding"/>
    <property type="evidence" value="ECO:0007669"/>
    <property type="project" value="UniProtKB-KW"/>
</dbReference>
<feature type="domain" description="Aminoglycoside phosphotransferase" evidence="6">
    <location>
        <begin position="33"/>
        <end position="274"/>
    </location>
</feature>
<dbReference type="GO" id="GO:0016301">
    <property type="term" value="F:kinase activity"/>
    <property type="evidence" value="ECO:0007669"/>
    <property type="project" value="UniProtKB-KW"/>
</dbReference>
<proteinExistence type="inferred from homology"/>
<protein>
    <submittedName>
        <fullName evidence="7">5-methylthioribose kinase</fullName>
    </submittedName>
</protein>
<dbReference type="InterPro" id="IPR002575">
    <property type="entry name" value="Aminoglycoside_PTrfase"/>
</dbReference>
<dbReference type="InterPro" id="IPR011009">
    <property type="entry name" value="Kinase-like_dom_sf"/>
</dbReference>
<dbReference type="RefSeq" id="WP_072861414.1">
    <property type="nucleotide sequence ID" value="NZ_FQUX01000002.1"/>
</dbReference>
<organism evidence="7 8">
    <name type="scientific">Arenibacter palladensis</name>
    <dbReference type="NCBI Taxonomy" id="237373"/>
    <lineage>
        <taxon>Bacteria</taxon>
        <taxon>Pseudomonadati</taxon>
        <taxon>Bacteroidota</taxon>
        <taxon>Flavobacteriia</taxon>
        <taxon>Flavobacteriales</taxon>
        <taxon>Flavobacteriaceae</taxon>
        <taxon>Arenibacter</taxon>
    </lineage>
</organism>
<evidence type="ECO:0000256" key="1">
    <source>
        <dbReference type="ARBA" id="ARBA00010165"/>
    </source>
</evidence>
<dbReference type="AlphaFoldDB" id="A0A1M4YX23"/>
<dbReference type="Gene3D" id="3.90.1200.10">
    <property type="match status" value="1"/>
</dbReference>
<evidence type="ECO:0000256" key="3">
    <source>
        <dbReference type="ARBA" id="ARBA00022741"/>
    </source>
</evidence>
<dbReference type="EMBL" id="FQUX01000002">
    <property type="protein sequence ID" value="SHF10280.1"/>
    <property type="molecule type" value="Genomic_DNA"/>
</dbReference>
<dbReference type="Proteomes" id="UP000184406">
    <property type="component" value="Unassembled WGS sequence"/>
</dbReference>
<dbReference type="PANTHER" id="PTHR34273">
    <property type="entry name" value="METHYLTHIORIBOSE KINASE"/>
    <property type="match status" value="1"/>
</dbReference>
<name>A0A1M4YX23_9FLAO</name>
<keyword evidence="8" id="KW-1185">Reference proteome</keyword>
<keyword evidence="2" id="KW-0808">Transferase</keyword>
<evidence type="ECO:0000256" key="5">
    <source>
        <dbReference type="ARBA" id="ARBA00022840"/>
    </source>
</evidence>